<dbReference type="PANTHER" id="PTHR30026">
    <property type="entry name" value="OUTER MEMBRANE PROTEIN TOLC"/>
    <property type="match status" value="1"/>
</dbReference>
<keyword evidence="8" id="KW-0175">Coiled coil</keyword>
<keyword evidence="11" id="KW-1185">Reference proteome</keyword>
<evidence type="ECO:0000313" key="10">
    <source>
        <dbReference type="EMBL" id="SDF27913.1"/>
    </source>
</evidence>
<dbReference type="Proteomes" id="UP000182427">
    <property type="component" value="Chromosome I"/>
</dbReference>
<organism evidence="10 11">
    <name type="scientific">Terriglobus roseus</name>
    <dbReference type="NCBI Taxonomy" id="392734"/>
    <lineage>
        <taxon>Bacteria</taxon>
        <taxon>Pseudomonadati</taxon>
        <taxon>Acidobacteriota</taxon>
        <taxon>Terriglobia</taxon>
        <taxon>Terriglobales</taxon>
        <taxon>Acidobacteriaceae</taxon>
        <taxon>Terriglobus</taxon>
    </lineage>
</organism>
<keyword evidence="4" id="KW-1134">Transmembrane beta strand</keyword>
<dbReference type="GO" id="GO:1990281">
    <property type="term" value="C:efflux pump complex"/>
    <property type="evidence" value="ECO:0007669"/>
    <property type="project" value="TreeGrafter"/>
</dbReference>
<evidence type="ECO:0000256" key="8">
    <source>
        <dbReference type="SAM" id="Coils"/>
    </source>
</evidence>
<gene>
    <name evidence="10" type="ORF">SAMN05444167_1934</name>
</gene>
<dbReference type="InterPro" id="IPR003423">
    <property type="entry name" value="OMP_efflux"/>
</dbReference>
<dbReference type="InterPro" id="IPR051906">
    <property type="entry name" value="TolC-like"/>
</dbReference>
<keyword evidence="7" id="KW-0998">Cell outer membrane</keyword>
<evidence type="ECO:0000256" key="5">
    <source>
        <dbReference type="ARBA" id="ARBA00022692"/>
    </source>
</evidence>
<name>A0A1G7JSL1_9BACT</name>
<accession>A0A1G7JSL1</accession>
<evidence type="ECO:0000256" key="3">
    <source>
        <dbReference type="ARBA" id="ARBA00022448"/>
    </source>
</evidence>
<feature type="region of interest" description="Disordered" evidence="9">
    <location>
        <begin position="345"/>
        <end position="368"/>
    </location>
</feature>
<reference evidence="11" key="1">
    <citation type="submission" date="2016-10" db="EMBL/GenBank/DDBJ databases">
        <authorList>
            <person name="Varghese N."/>
            <person name="Submissions S."/>
        </authorList>
    </citation>
    <scope>NUCLEOTIDE SEQUENCE [LARGE SCALE GENOMIC DNA]</scope>
    <source>
        <strain evidence="11">GAS232</strain>
    </source>
</reference>
<evidence type="ECO:0000256" key="9">
    <source>
        <dbReference type="SAM" id="MobiDB-lite"/>
    </source>
</evidence>
<evidence type="ECO:0000256" key="4">
    <source>
        <dbReference type="ARBA" id="ARBA00022452"/>
    </source>
</evidence>
<comment type="subcellular location">
    <subcellularLocation>
        <location evidence="1">Cell outer membrane</location>
    </subcellularLocation>
</comment>
<evidence type="ECO:0000256" key="7">
    <source>
        <dbReference type="ARBA" id="ARBA00023237"/>
    </source>
</evidence>
<keyword evidence="5" id="KW-0812">Transmembrane</keyword>
<dbReference type="PANTHER" id="PTHR30026:SF20">
    <property type="entry name" value="OUTER MEMBRANE PROTEIN TOLC"/>
    <property type="match status" value="1"/>
</dbReference>
<sequence>MADARPLTGESVETRNRAAWVAMERMTQHDRASGLHCLPRRWTLSAAAVLSLMLPLGAVAQATSTAPGTNDHTASGVSTVQGAEQIFSSVPQAAGSTQVTQQDFKGSLIDGKATDGVLDLTLDDAIQRGFRTNLGLILQGAQTQTVNGQKLQALQALLPTVTGSASYTVEQVNLAAYGLTFPGLNPIIGPFQVFDFRAYLSQSLVNVSSIQKYIAAKHNFQGAKLTAEDARNMVVLTIGNAYLLCIADQARIDAAVAERANAKVSLDQATAAHDAGTSPKLDVLRARVDYQNADQQVIQTQNNLEKDKLSLARAIGLPLDQKFRIADAAPFSAATPTTPEQAFADAQKNRKDLQASAERVKGAQSQKSAAKAEYYPTVDFNGDFGDLGTTPAHSHGTYTATGQVSVPVLQIARTQGDIQVADANLKTAQARYSDQVQQINADVRDALLDIEAAEKLVEATKSNVDLANEALSEAQQRFRAGVADNLAVSDAQSQTEQANNQYISALYQHNIAKLSLARAVGYAGTNYKQALQLGGK</sequence>
<feature type="compositionally biased region" description="Basic and acidic residues" evidence="9">
    <location>
        <begin position="347"/>
        <end position="361"/>
    </location>
</feature>
<comment type="similarity">
    <text evidence="2">Belongs to the outer membrane factor (OMF) (TC 1.B.17) family.</text>
</comment>
<dbReference type="SUPFAM" id="SSF56954">
    <property type="entry name" value="Outer membrane efflux proteins (OEP)"/>
    <property type="match status" value="1"/>
</dbReference>
<evidence type="ECO:0000256" key="1">
    <source>
        <dbReference type="ARBA" id="ARBA00004442"/>
    </source>
</evidence>
<protein>
    <submittedName>
        <fullName evidence="10">Outer membrane protein TolC</fullName>
    </submittedName>
</protein>
<dbReference type="GO" id="GO:0015288">
    <property type="term" value="F:porin activity"/>
    <property type="evidence" value="ECO:0007669"/>
    <property type="project" value="TreeGrafter"/>
</dbReference>
<feature type="coiled-coil region" evidence="8">
    <location>
        <begin position="436"/>
        <end position="477"/>
    </location>
</feature>
<evidence type="ECO:0000313" key="11">
    <source>
        <dbReference type="Proteomes" id="UP000182427"/>
    </source>
</evidence>
<keyword evidence="3" id="KW-0813">Transport</keyword>
<proteinExistence type="inferred from homology"/>
<dbReference type="Gene3D" id="1.20.1600.10">
    <property type="entry name" value="Outer membrane efflux proteins (OEP)"/>
    <property type="match status" value="1"/>
</dbReference>
<evidence type="ECO:0000256" key="6">
    <source>
        <dbReference type="ARBA" id="ARBA00023136"/>
    </source>
</evidence>
<dbReference type="GO" id="GO:0009279">
    <property type="term" value="C:cell outer membrane"/>
    <property type="evidence" value="ECO:0007669"/>
    <property type="project" value="UniProtKB-SubCell"/>
</dbReference>
<keyword evidence="6" id="KW-0472">Membrane</keyword>
<dbReference type="EMBL" id="LT629690">
    <property type="protein sequence ID" value="SDF27913.1"/>
    <property type="molecule type" value="Genomic_DNA"/>
</dbReference>
<evidence type="ECO:0000256" key="2">
    <source>
        <dbReference type="ARBA" id="ARBA00007613"/>
    </source>
</evidence>
<dbReference type="Pfam" id="PF02321">
    <property type="entry name" value="OEP"/>
    <property type="match status" value="2"/>
</dbReference>
<dbReference type="RefSeq" id="WP_231966841.1">
    <property type="nucleotide sequence ID" value="NZ_LT629690.1"/>
</dbReference>
<dbReference type="AlphaFoldDB" id="A0A1G7JSL1"/>
<dbReference type="GO" id="GO:0015562">
    <property type="term" value="F:efflux transmembrane transporter activity"/>
    <property type="evidence" value="ECO:0007669"/>
    <property type="project" value="InterPro"/>
</dbReference>